<dbReference type="InterPro" id="IPR007577">
    <property type="entry name" value="GlycoTrfase_DXD_sugar-bd_CS"/>
</dbReference>
<evidence type="ECO:0000313" key="2">
    <source>
        <dbReference type="Proteomes" id="UP000260983"/>
    </source>
</evidence>
<reference evidence="1 2" key="1">
    <citation type="submission" date="2018-08" db="EMBL/GenBank/DDBJ databases">
        <title>A genome reference for cultivated species of the human gut microbiota.</title>
        <authorList>
            <person name="Zou Y."/>
            <person name="Xue W."/>
            <person name="Luo G."/>
        </authorList>
    </citation>
    <scope>NUCLEOTIDE SEQUENCE [LARGE SCALE GENOMIC DNA]</scope>
    <source>
        <strain evidence="1 2">OM05-15BH</strain>
    </source>
</reference>
<organism evidence="1 2">
    <name type="scientific">Bacteroides oleiciplenus</name>
    <dbReference type="NCBI Taxonomy" id="626931"/>
    <lineage>
        <taxon>Bacteria</taxon>
        <taxon>Pseudomonadati</taxon>
        <taxon>Bacteroidota</taxon>
        <taxon>Bacteroidia</taxon>
        <taxon>Bacteroidales</taxon>
        <taxon>Bacteroidaceae</taxon>
        <taxon>Bacteroides</taxon>
    </lineage>
</organism>
<dbReference type="AlphaFoldDB" id="A0A3E5B379"/>
<name>A0A3E5B379_9BACE</name>
<evidence type="ECO:0008006" key="3">
    <source>
        <dbReference type="Google" id="ProtNLM"/>
    </source>
</evidence>
<dbReference type="SUPFAM" id="SSF53448">
    <property type="entry name" value="Nucleotide-diphospho-sugar transferases"/>
    <property type="match status" value="1"/>
</dbReference>
<dbReference type="EMBL" id="QSUL01000015">
    <property type="protein sequence ID" value="RGN32030.1"/>
    <property type="molecule type" value="Genomic_DNA"/>
</dbReference>
<dbReference type="Gene3D" id="3.90.550.20">
    <property type="match status" value="1"/>
</dbReference>
<sequence>MIRSLKHYFKKKNEFYTGNLEPTYTNWDILECKDLYLSKVSDSQREQSSRLLTEKTIFHAYWHGTFGLKQAFSIKSFLCTQNLESTELWLWLDEANGYSQVESNPYLHELKDKIKIVSWNVEKEIVGTPFLKIKEYIHAAKNLAAKGDDFRIISLYKYGGLYFDLDVMFLKDFTPLLKGHEFVYAWEYQPYANSAILYLRKNSYITNYLAKKLQKRKAAMPWVLFDYKDKKLANLRNYPCTFFDPLWGGYCEGMPLSKFTDFFKEFGDGFDKKKTINSYKEFFPGAFAYHWHNSWDAKEVENSYFGLFNREFNQILNNNKQYTNF</sequence>
<protein>
    <recommendedName>
        <fullName evidence="3">Alpha 1,4-glycosyltransferase domain-containing protein</fullName>
    </recommendedName>
</protein>
<gene>
    <name evidence="1" type="ORF">DXB65_19515</name>
</gene>
<accession>A0A3E5B379</accession>
<dbReference type="InterPro" id="IPR029044">
    <property type="entry name" value="Nucleotide-diphossugar_trans"/>
</dbReference>
<dbReference type="Pfam" id="PF04488">
    <property type="entry name" value="Gly_transf_sug"/>
    <property type="match status" value="1"/>
</dbReference>
<dbReference type="Proteomes" id="UP000260983">
    <property type="component" value="Unassembled WGS sequence"/>
</dbReference>
<comment type="caution">
    <text evidence="1">The sequence shown here is derived from an EMBL/GenBank/DDBJ whole genome shotgun (WGS) entry which is preliminary data.</text>
</comment>
<evidence type="ECO:0000313" key="1">
    <source>
        <dbReference type="EMBL" id="RGN32030.1"/>
    </source>
</evidence>
<proteinExistence type="predicted"/>